<reference evidence="1" key="1">
    <citation type="submission" date="2022-05" db="EMBL/GenBank/DDBJ databases">
        <title>Sphingomonas sp. strain MG17 Genome sequencing and assembly.</title>
        <authorList>
            <person name="Kim I."/>
        </authorList>
    </citation>
    <scope>NUCLEOTIDE SEQUENCE</scope>
    <source>
        <strain evidence="1">MG17</strain>
    </source>
</reference>
<dbReference type="AlphaFoldDB" id="A0A9X2KNT8"/>
<proteinExistence type="predicted"/>
<evidence type="ECO:0000313" key="2">
    <source>
        <dbReference type="Proteomes" id="UP001139451"/>
    </source>
</evidence>
<sequence>MTEIRRWQPTVRMHQAVAHGGLLFTAGQCAEANPDADAQGQAEEILGRIDRLLADAGTDKSRILSASIYLADMSDFAAMNRAWDAWVAPGEMPARTTIEAKLTDPRFAVEIGVIAAL</sequence>
<dbReference type="InterPro" id="IPR035959">
    <property type="entry name" value="RutC-like_sf"/>
</dbReference>
<dbReference type="PANTHER" id="PTHR47328">
    <property type="match status" value="1"/>
</dbReference>
<dbReference type="SUPFAM" id="SSF55298">
    <property type="entry name" value="YjgF-like"/>
    <property type="match status" value="1"/>
</dbReference>
<evidence type="ECO:0000313" key="1">
    <source>
        <dbReference type="EMBL" id="MCP3729973.1"/>
    </source>
</evidence>
<dbReference type="InterPro" id="IPR006175">
    <property type="entry name" value="YjgF/YER057c/UK114"/>
</dbReference>
<gene>
    <name evidence="1" type="ORF">M9978_05980</name>
</gene>
<dbReference type="PANTHER" id="PTHR47328:SF1">
    <property type="entry name" value="RUTC FAMILY PROTEIN YOAB"/>
    <property type="match status" value="1"/>
</dbReference>
<keyword evidence="2" id="KW-1185">Reference proteome</keyword>
<dbReference type="EMBL" id="JAMLDX010000003">
    <property type="protein sequence ID" value="MCP3729973.1"/>
    <property type="molecule type" value="Genomic_DNA"/>
</dbReference>
<dbReference type="Gene3D" id="3.30.1330.40">
    <property type="entry name" value="RutC-like"/>
    <property type="match status" value="1"/>
</dbReference>
<comment type="caution">
    <text evidence="1">The sequence shown here is derived from an EMBL/GenBank/DDBJ whole genome shotgun (WGS) entry which is preliminary data.</text>
</comment>
<protein>
    <submittedName>
        <fullName evidence="1">RidA family protein</fullName>
    </submittedName>
</protein>
<dbReference type="RefSeq" id="WP_254292087.1">
    <property type="nucleotide sequence ID" value="NZ_JAMLDX010000003.1"/>
</dbReference>
<name>A0A9X2KNT8_9SPHN</name>
<dbReference type="CDD" id="cd06150">
    <property type="entry name" value="YjgF_YER057c_UK114_like_2"/>
    <property type="match status" value="1"/>
</dbReference>
<organism evidence="1 2">
    <name type="scientific">Sphingomonas tagetis</name>
    <dbReference type="NCBI Taxonomy" id="2949092"/>
    <lineage>
        <taxon>Bacteria</taxon>
        <taxon>Pseudomonadati</taxon>
        <taxon>Pseudomonadota</taxon>
        <taxon>Alphaproteobacteria</taxon>
        <taxon>Sphingomonadales</taxon>
        <taxon>Sphingomonadaceae</taxon>
        <taxon>Sphingomonas</taxon>
    </lineage>
</organism>
<dbReference type="InterPro" id="IPR035709">
    <property type="entry name" value="YoaB-like"/>
</dbReference>
<dbReference type="Proteomes" id="UP001139451">
    <property type="component" value="Unassembled WGS sequence"/>
</dbReference>
<dbReference type="Pfam" id="PF01042">
    <property type="entry name" value="Ribonuc_L-PSP"/>
    <property type="match status" value="1"/>
</dbReference>
<accession>A0A9X2KNT8</accession>